<protein>
    <submittedName>
        <fullName evidence="1">Uncharacterized protein</fullName>
    </submittedName>
</protein>
<dbReference type="InterPro" id="IPR056209">
    <property type="entry name" value="SU10_adaptor"/>
</dbReference>
<proteinExistence type="predicted"/>
<name>A0A6J4UGX3_9BACT</name>
<organism evidence="1">
    <name type="scientific">uncultured Thermomicrobiales bacterium</name>
    <dbReference type="NCBI Taxonomy" id="1645740"/>
    <lineage>
        <taxon>Bacteria</taxon>
        <taxon>Pseudomonadati</taxon>
        <taxon>Thermomicrobiota</taxon>
        <taxon>Thermomicrobia</taxon>
        <taxon>Thermomicrobiales</taxon>
        <taxon>environmental samples</taxon>
    </lineage>
</organism>
<accession>A0A6J4UGX3</accession>
<sequence length="200" mass="20902">MATLAELRARVRRALQDTDATSSLWSDADLTDGLTGGYREYSAIDPREVRTTMAPNGTTDYVLPADFLTAVGVEIPAGVAVPQRDPAEGAGAGTVCQSWAVFGGSLRLAVAPTQTITLLYRAFYTFPGSEAAATGLSPAGEEVVLWAAVVAALRQRDVSTGKRRPGSAGASASLSSAMEAKHAAVRRFRRATSTVLRSGV</sequence>
<evidence type="ECO:0000313" key="1">
    <source>
        <dbReference type="EMBL" id="CAA9547858.1"/>
    </source>
</evidence>
<dbReference type="EMBL" id="CADCWM010000184">
    <property type="protein sequence ID" value="CAA9547858.1"/>
    <property type="molecule type" value="Genomic_DNA"/>
</dbReference>
<gene>
    <name evidence="1" type="ORF">AVDCRST_MAG88-544</name>
</gene>
<dbReference type="Pfam" id="PF24175">
    <property type="entry name" value="SU10_adaptor"/>
    <property type="match status" value="1"/>
</dbReference>
<reference evidence="1" key="1">
    <citation type="submission" date="2020-02" db="EMBL/GenBank/DDBJ databases">
        <authorList>
            <person name="Meier V. D."/>
        </authorList>
    </citation>
    <scope>NUCLEOTIDE SEQUENCE</scope>
    <source>
        <strain evidence="1">AVDCRST_MAG88</strain>
    </source>
</reference>
<dbReference type="AlphaFoldDB" id="A0A6J4UGX3"/>